<dbReference type="Pfam" id="PF10604">
    <property type="entry name" value="Polyketide_cyc2"/>
    <property type="match status" value="1"/>
</dbReference>
<dbReference type="OrthoDB" id="4618973at2"/>
<dbReference type="EMBL" id="LT629757">
    <property type="protein sequence ID" value="SDT05682.1"/>
    <property type="molecule type" value="Genomic_DNA"/>
</dbReference>
<dbReference type="AlphaFoldDB" id="A0A1H1X8Z9"/>
<dbReference type="InterPro" id="IPR023393">
    <property type="entry name" value="START-like_dom_sf"/>
</dbReference>
<dbReference type="STRING" id="642780.SAMN04488570_3411"/>
<evidence type="ECO:0000313" key="1">
    <source>
        <dbReference type="EMBL" id="SDT05682.1"/>
    </source>
</evidence>
<organism evidence="1 2">
    <name type="scientific">Nocardioides scoriae</name>
    <dbReference type="NCBI Taxonomy" id="642780"/>
    <lineage>
        <taxon>Bacteria</taxon>
        <taxon>Bacillati</taxon>
        <taxon>Actinomycetota</taxon>
        <taxon>Actinomycetes</taxon>
        <taxon>Propionibacteriales</taxon>
        <taxon>Nocardioidaceae</taxon>
        <taxon>Nocardioides</taxon>
    </lineage>
</organism>
<proteinExistence type="predicted"/>
<accession>A0A1H1X8Z9</accession>
<reference evidence="2" key="1">
    <citation type="submission" date="2016-10" db="EMBL/GenBank/DDBJ databases">
        <authorList>
            <person name="Varghese N."/>
            <person name="Submissions S."/>
        </authorList>
    </citation>
    <scope>NUCLEOTIDE SEQUENCE [LARGE SCALE GENOMIC DNA]</scope>
    <source>
        <strain evidence="2">DSM 22127</strain>
    </source>
</reference>
<dbReference type="Proteomes" id="UP000198859">
    <property type="component" value="Chromosome I"/>
</dbReference>
<name>A0A1H1X8Z9_9ACTN</name>
<dbReference type="SUPFAM" id="SSF55961">
    <property type="entry name" value="Bet v1-like"/>
    <property type="match status" value="1"/>
</dbReference>
<sequence length="168" mass="18791">MTREMTVSDSVVIAADAATIWAQVADPTQMARWSPENTGARTRAEVRPLTEGEVFEGTNRRGRARWSTECVVRHSVPGERFCFDVRRIGSVSRPLLPGRIARWDYTFAAVEGGTRVTETWSDGRRGWPDWLAGAFDKTVTGGRLFSDFQRRNISRTLAALKSDLETVA</sequence>
<dbReference type="CDD" id="cd07812">
    <property type="entry name" value="SRPBCC"/>
    <property type="match status" value="1"/>
</dbReference>
<dbReference type="RefSeq" id="WP_091732149.1">
    <property type="nucleotide sequence ID" value="NZ_LT629757.1"/>
</dbReference>
<dbReference type="Gene3D" id="3.30.530.20">
    <property type="match status" value="1"/>
</dbReference>
<protein>
    <submittedName>
        <fullName evidence="1">Polyketide cyclase / dehydrase and lipid transport</fullName>
    </submittedName>
</protein>
<evidence type="ECO:0000313" key="2">
    <source>
        <dbReference type="Proteomes" id="UP000198859"/>
    </source>
</evidence>
<keyword evidence="2" id="KW-1185">Reference proteome</keyword>
<gene>
    <name evidence="1" type="ORF">SAMN04488570_3411</name>
</gene>
<dbReference type="InterPro" id="IPR019587">
    <property type="entry name" value="Polyketide_cyclase/dehydratase"/>
</dbReference>